<reference evidence="1 2" key="1">
    <citation type="submission" date="2019-01" db="EMBL/GenBank/DDBJ databases">
        <title>High-quality-draft genome sequences of five non-tuberculosis mycobacteriaceae isolated from a nosocomial environment.</title>
        <authorList>
            <person name="Tiago I."/>
            <person name="Alarico S."/>
            <person name="Pereira S.G."/>
            <person name="Coelho C."/>
            <person name="Maranha A."/>
            <person name="Empadinhas N."/>
        </authorList>
    </citation>
    <scope>NUCLEOTIDE SEQUENCE [LARGE SCALE GENOMIC DNA]</scope>
    <source>
        <strain evidence="1 2">24AIII</strain>
    </source>
</reference>
<evidence type="ECO:0000313" key="2">
    <source>
        <dbReference type="Proteomes" id="UP000294929"/>
    </source>
</evidence>
<dbReference type="Proteomes" id="UP000294929">
    <property type="component" value="Unassembled WGS sequence"/>
</dbReference>
<sequence>MTIKRLTATMMLTGSLAAGLFGVAGGIATMSPTELGSGVAAAEPNVPPAIPPPWAPVQPNPPWWAPGASVVWSPAIERWGFWWFGNFMPM</sequence>
<proteinExistence type="predicted"/>
<dbReference type="EMBL" id="SDLO01000015">
    <property type="protein sequence ID" value="TDK87181.1"/>
    <property type="molecule type" value="Genomic_DNA"/>
</dbReference>
<evidence type="ECO:0000313" key="1">
    <source>
        <dbReference type="EMBL" id="TDK87181.1"/>
    </source>
</evidence>
<dbReference type="RefSeq" id="WP_133427481.1">
    <property type="nucleotide sequence ID" value="NZ_JAPMJT010000005.1"/>
</dbReference>
<dbReference type="AlphaFoldDB" id="A0A4R5WDX6"/>
<accession>A0A4R5WDX6</accession>
<comment type="caution">
    <text evidence="1">The sequence shown here is derived from an EMBL/GenBank/DDBJ whole genome shotgun (WGS) entry which is preliminary data.</text>
</comment>
<organism evidence="1 2">
    <name type="scientific">Mycolicibacterium mucogenicum</name>
    <name type="common">Mycobacterium mucogenicum</name>
    <dbReference type="NCBI Taxonomy" id="56689"/>
    <lineage>
        <taxon>Bacteria</taxon>
        <taxon>Bacillati</taxon>
        <taxon>Actinomycetota</taxon>
        <taxon>Actinomycetes</taxon>
        <taxon>Mycobacteriales</taxon>
        <taxon>Mycobacteriaceae</taxon>
        <taxon>Mycolicibacterium</taxon>
    </lineage>
</organism>
<name>A0A4R5WDX6_MYCMU</name>
<gene>
    <name evidence="1" type="ORF">EUA03_18445</name>
</gene>
<protein>
    <submittedName>
        <fullName evidence="1">Uncharacterized protein</fullName>
    </submittedName>
</protein>